<protein>
    <submittedName>
        <fullName evidence="1">Uncharacterized protein</fullName>
    </submittedName>
</protein>
<evidence type="ECO:0000313" key="2">
    <source>
        <dbReference type="Proteomes" id="UP000198744"/>
    </source>
</evidence>
<dbReference type="AlphaFoldDB" id="A0A1H7XM11"/>
<dbReference type="OrthoDB" id="9891055at2"/>
<gene>
    <name evidence="1" type="ORF">SAMN04489760_11139</name>
</gene>
<dbReference type="STRING" id="43775.SAMN04489760_11139"/>
<name>A0A1H7XM11_9BACT</name>
<dbReference type="EMBL" id="FOBS01000011">
    <property type="protein sequence ID" value="SEM34674.1"/>
    <property type="molecule type" value="Genomic_DNA"/>
</dbReference>
<evidence type="ECO:0000313" key="1">
    <source>
        <dbReference type="EMBL" id="SEM34674.1"/>
    </source>
</evidence>
<reference evidence="1 2" key="1">
    <citation type="submission" date="2016-10" db="EMBL/GenBank/DDBJ databases">
        <authorList>
            <person name="de Groot N.N."/>
        </authorList>
    </citation>
    <scope>NUCLEOTIDE SEQUENCE [LARGE SCALE GENOMIC DNA]</scope>
    <source>
        <strain evidence="1 2">DSM 8423</strain>
    </source>
</reference>
<dbReference type="RefSeq" id="WP_139198287.1">
    <property type="nucleotide sequence ID" value="NZ_FOBS01000011.1"/>
</dbReference>
<keyword evidence="2" id="KW-1185">Reference proteome</keyword>
<sequence>MEKSSKGIRGEVDRRILDKMLIRKEIAPEELKQYTDSLPDLSENMEEIVVEITEDSEEERHDD</sequence>
<dbReference type="Proteomes" id="UP000198744">
    <property type="component" value="Unassembled WGS sequence"/>
</dbReference>
<organism evidence="1 2">
    <name type="scientific">Syntrophus gentianae</name>
    <dbReference type="NCBI Taxonomy" id="43775"/>
    <lineage>
        <taxon>Bacteria</taxon>
        <taxon>Pseudomonadati</taxon>
        <taxon>Thermodesulfobacteriota</taxon>
        <taxon>Syntrophia</taxon>
        <taxon>Syntrophales</taxon>
        <taxon>Syntrophaceae</taxon>
        <taxon>Syntrophus</taxon>
    </lineage>
</organism>
<proteinExistence type="predicted"/>
<accession>A0A1H7XM11</accession>